<organism evidence="1 2">
    <name type="scientific">Necator americanus</name>
    <name type="common">Human hookworm</name>
    <dbReference type="NCBI Taxonomy" id="51031"/>
    <lineage>
        <taxon>Eukaryota</taxon>
        <taxon>Metazoa</taxon>
        <taxon>Ecdysozoa</taxon>
        <taxon>Nematoda</taxon>
        <taxon>Chromadorea</taxon>
        <taxon>Rhabditida</taxon>
        <taxon>Rhabditina</taxon>
        <taxon>Rhabditomorpha</taxon>
        <taxon>Strongyloidea</taxon>
        <taxon>Ancylostomatidae</taxon>
        <taxon>Bunostominae</taxon>
        <taxon>Necator</taxon>
    </lineage>
</organism>
<reference evidence="1 2" key="1">
    <citation type="submission" date="2023-08" db="EMBL/GenBank/DDBJ databases">
        <title>A Necator americanus chromosomal reference genome.</title>
        <authorList>
            <person name="Ilik V."/>
            <person name="Petrzelkova K.J."/>
            <person name="Pardy F."/>
            <person name="Fuh T."/>
            <person name="Niatou-Singa F.S."/>
            <person name="Gouil Q."/>
            <person name="Baker L."/>
            <person name="Ritchie M.E."/>
            <person name="Jex A.R."/>
            <person name="Gazzola D."/>
            <person name="Li H."/>
            <person name="Toshio Fujiwara R."/>
            <person name="Zhan B."/>
            <person name="Aroian R.V."/>
            <person name="Pafco B."/>
            <person name="Schwarz E.M."/>
        </authorList>
    </citation>
    <scope>NUCLEOTIDE SEQUENCE [LARGE SCALE GENOMIC DNA]</scope>
    <source>
        <strain evidence="1 2">Aroian</strain>
        <tissue evidence="1">Whole animal</tissue>
    </source>
</reference>
<name>A0ABR1D477_NECAM</name>
<accession>A0ABR1D477</accession>
<sequence length="102" mass="11478">MRNIVIKIVYVVALDRRHVCFTCFGSLFENPQTSNVQVVPPKAFDALWENPQRDYETEVSTGVQSTISSVLAVIITRSEVRQDVNDKMTRVAVTCNLGKEFG</sequence>
<proteinExistence type="predicted"/>
<protein>
    <submittedName>
        <fullName evidence="1">Uncharacterized protein</fullName>
    </submittedName>
</protein>
<keyword evidence="2" id="KW-1185">Reference proteome</keyword>
<comment type="caution">
    <text evidence="1">The sequence shown here is derived from an EMBL/GenBank/DDBJ whole genome shotgun (WGS) entry which is preliminary data.</text>
</comment>
<dbReference type="Proteomes" id="UP001303046">
    <property type="component" value="Unassembled WGS sequence"/>
</dbReference>
<evidence type="ECO:0000313" key="1">
    <source>
        <dbReference type="EMBL" id="KAK6745342.1"/>
    </source>
</evidence>
<gene>
    <name evidence="1" type="primary">Necator_chrIII.g12600</name>
    <name evidence="1" type="ORF">RB195_011833</name>
</gene>
<evidence type="ECO:0000313" key="2">
    <source>
        <dbReference type="Proteomes" id="UP001303046"/>
    </source>
</evidence>
<dbReference type="EMBL" id="JAVFWL010000003">
    <property type="protein sequence ID" value="KAK6745342.1"/>
    <property type="molecule type" value="Genomic_DNA"/>
</dbReference>